<dbReference type="PRINTS" id="PR00080">
    <property type="entry name" value="SDRFAMILY"/>
</dbReference>
<dbReference type="InterPro" id="IPR036291">
    <property type="entry name" value="NAD(P)-bd_dom_sf"/>
</dbReference>
<evidence type="ECO:0000313" key="5">
    <source>
        <dbReference type="Proteomes" id="UP000235777"/>
    </source>
</evidence>
<accession>A0A2N7X8D6</accession>
<dbReference type="SUPFAM" id="SSF51735">
    <property type="entry name" value="NAD(P)-binding Rossmann-fold domains"/>
    <property type="match status" value="1"/>
</dbReference>
<organism evidence="4 5">
    <name type="scientific">Trinickia symbiotica</name>
    <dbReference type="NCBI Taxonomy" id="863227"/>
    <lineage>
        <taxon>Bacteria</taxon>
        <taxon>Pseudomonadati</taxon>
        <taxon>Pseudomonadota</taxon>
        <taxon>Betaproteobacteria</taxon>
        <taxon>Burkholderiales</taxon>
        <taxon>Burkholderiaceae</taxon>
        <taxon>Trinickia</taxon>
    </lineage>
</organism>
<name>A0A2N7X8D6_9BURK</name>
<dbReference type="STRING" id="863227.GCA_000373005_00284"/>
<dbReference type="InterPro" id="IPR020904">
    <property type="entry name" value="Sc_DH/Rdtase_CS"/>
</dbReference>
<keyword evidence="5" id="KW-1185">Reference proteome</keyword>
<comment type="similarity">
    <text evidence="1 3">Belongs to the short-chain dehydrogenases/reductases (SDR) family.</text>
</comment>
<reference evidence="4 5" key="1">
    <citation type="submission" date="2018-01" db="EMBL/GenBank/DDBJ databases">
        <title>Whole genome analyses suggest that Burkholderia sensu lato contains two further novel genera in the rhizoxinica-symbiotica group Mycetohabitans gen. nov., and Trinickia gen. nov.: implications for the evolution of diazotrophy and nodulation in the Burkholderiaceae.</title>
        <authorList>
            <person name="Estrada-de los Santos P."/>
            <person name="Palmer M."/>
            <person name="Chavez-Ramirez B."/>
            <person name="Beukes C."/>
            <person name="Steenkamp E.T."/>
            <person name="Hirsch A.M."/>
            <person name="Manyaka P."/>
            <person name="Maluk M."/>
            <person name="Lafos M."/>
            <person name="Crook M."/>
            <person name="Gross E."/>
            <person name="Simon M.F."/>
            <person name="Bueno dos Reis Junior F."/>
            <person name="Poole P.S."/>
            <person name="Venter S.N."/>
            <person name="James E.K."/>
        </authorList>
    </citation>
    <scope>NUCLEOTIDE SEQUENCE [LARGE SCALE GENOMIC DNA]</scope>
    <source>
        <strain evidence="4 5">JPY 581</strain>
    </source>
</reference>
<evidence type="ECO:0000313" key="4">
    <source>
        <dbReference type="EMBL" id="PMS38026.1"/>
    </source>
</evidence>
<evidence type="ECO:0000256" key="3">
    <source>
        <dbReference type="RuleBase" id="RU000363"/>
    </source>
</evidence>
<sequence>MKTVLITGCSSGFGLEVARHFLDREWRVIATMRTPREDVLPRSDRLSILALDVKDPQSIRGVIDAAGPIDVLVNNAGIGFLNALEGTPMDTVRDIFETNTLGTIAMTQAVLPQFRERRKGVIINVTSTVTCRPLHLLSVYTASKSAVNAFSESLALELEQFNVRVRVVLPGRAPSTRFGENAQARMKDGFPEPYSAIVQQIFANWQKETTVTHAADVAEAVWLAANDASSPFMIPAGEDAIEWYDARSR</sequence>
<keyword evidence="2" id="KW-0560">Oxidoreductase</keyword>
<evidence type="ECO:0000256" key="2">
    <source>
        <dbReference type="ARBA" id="ARBA00023002"/>
    </source>
</evidence>
<dbReference type="AlphaFoldDB" id="A0A2N7X8D6"/>
<dbReference type="PRINTS" id="PR00081">
    <property type="entry name" value="GDHRDH"/>
</dbReference>
<dbReference type="PANTHER" id="PTHR43976">
    <property type="entry name" value="SHORT CHAIN DEHYDROGENASE"/>
    <property type="match status" value="1"/>
</dbReference>
<evidence type="ECO:0000256" key="1">
    <source>
        <dbReference type="ARBA" id="ARBA00006484"/>
    </source>
</evidence>
<comment type="caution">
    <text evidence="4">The sequence shown here is derived from an EMBL/GenBank/DDBJ whole genome shotgun (WGS) entry which is preliminary data.</text>
</comment>
<dbReference type="Proteomes" id="UP000235777">
    <property type="component" value="Unassembled WGS sequence"/>
</dbReference>
<dbReference type="InterPro" id="IPR002347">
    <property type="entry name" value="SDR_fam"/>
</dbReference>
<dbReference type="GO" id="GO:0016491">
    <property type="term" value="F:oxidoreductase activity"/>
    <property type="evidence" value="ECO:0007669"/>
    <property type="project" value="UniProtKB-KW"/>
</dbReference>
<dbReference type="Gene3D" id="3.40.50.720">
    <property type="entry name" value="NAD(P)-binding Rossmann-like Domain"/>
    <property type="match status" value="1"/>
</dbReference>
<dbReference type="InterPro" id="IPR051911">
    <property type="entry name" value="SDR_oxidoreductase"/>
</dbReference>
<dbReference type="Pfam" id="PF00106">
    <property type="entry name" value="adh_short"/>
    <property type="match status" value="1"/>
</dbReference>
<proteinExistence type="inferred from homology"/>
<dbReference type="EMBL" id="PNYC01000002">
    <property type="protein sequence ID" value="PMS38026.1"/>
    <property type="molecule type" value="Genomic_DNA"/>
</dbReference>
<gene>
    <name evidence="4" type="ORF">C0Z20_04255</name>
</gene>
<dbReference type="OrthoDB" id="9789083at2"/>
<dbReference type="CDD" id="cd05374">
    <property type="entry name" value="17beta-HSD-like_SDR_c"/>
    <property type="match status" value="1"/>
</dbReference>
<dbReference type="PROSITE" id="PS00061">
    <property type="entry name" value="ADH_SHORT"/>
    <property type="match status" value="1"/>
</dbReference>
<dbReference type="PANTHER" id="PTHR43976:SF16">
    <property type="entry name" value="SHORT-CHAIN DEHYDROGENASE_REDUCTASE FAMILY PROTEIN"/>
    <property type="match status" value="1"/>
</dbReference>
<protein>
    <submittedName>
        <fullName evidence="4">SDR family NAD(P)-dependent oxidoreductase</fullName>
    </submittedName>
</protein>
<dbReference type="RefSeq" id="WP_018438782.1">
    <property type="nucleotide sequence ID" value="NZ_KB890164.1"/>
</dbReference>